<dbReference type="InterPro" id="IPR036390">
    <property type="entry name" value="WH_DNA-bd_sf"/>
</dbReference>
<name>A0A1R0KFR8_9PSEU</name>
<dbReference type="GO" id="GO:0010288">
    <property type="term" value="P:response to lead ion"/>
    <property type="evidence" value="ECO:0007669"/>
    <property type="project" value="TreeGrafter"/>
</dbReference>
<gene>
    <name evidence="2" type="ORF">BS329_37055</name>
</gene>
<protein>
    <recommendedName>
        <fullName evidence="1">HTH arsR-type domain-containing protein</fullName>
    </recommendedName>
</protein>
<organism evidence="2 3">
    <name type="scientific">Amycolatopsis coloradensis</name>
    <dbReference type="NCBI Taxonomy" id="76021"/>
    <lineage>
        <taxon>Bacteria</taxon>
        <taxon>Bacillati</taxon>
        <taxon>Actinomycetota</taxon>
        <taxon>Actinomycetes</taxon>
        <taxon>Pseudonocardiales</taxon>
        <taxon>Pseudonocardiaceae</taxon>
        <taxon>Amycolatopsis</taxon>
    </lineage>
</organism>
<comment type="caution">
    <text evidence="2">The sequence shown here is derived from an EMBL/GenBank/DDBJ whole genome shotgun (WGS) entry which is preliminary data.</text>
</comment>
<proteinExistence type="predicted"/>
<dbReference type="CDD" id="cd00090">
    <property type="entry name" value="HTH_ARSR"/>
    <property type="match status" value="1"/>
</dbReference>
<dbReference type="InterPro" id="IPR001845">
    <property type="entry name" value="HTH_ArsR_DNA-bd_dom"/>
</dbReference>
<dbReference type="SMART" id="SM00418">
    <property type="entry name" value="HTH_ARSR"/>
    <property type="match status" value="1"/>
</dbReference>
<dbReference type="Proteomes" id="UP000187486">
    <property type="component" value="Unassembled WGS sequence"/>
</dbReference>
<evidence type="ECO:0000313" key="2">
    <source>
        <dbReference type="EMBL" id="OLZ44287.1"/>
    </source>
</evidence>
<evidence type="ECO:0000259" key="1">
    <source>
        <dbReference type="PROSITE" id="PS50987"/>
    </source>
</evidence>
<sequence length="256" mass="27615">MDTIGSHESTGDVDIAAIAALFGDPARARILLALASGQEMIASALAAEAGLSAQATSAHLRKLLDAGLIMVIRRSRYRCYRIARAEVASALESLARLAPSHPVRSLRQSRHGRALRFARICYNHLAGQLAIAIGDALIRQEAIIKVPTPDERDVEETWIWGPNAPQVLNKVGIRACLTDAHAAGSVPVRTCYDWSARRQHLAGSLGASLLTAMLDRGWLTKIPGQRAVHLTDDGWHALETNLFTDACPPLPCAQGR</sequence>
<reference evidence="2 3" key="1">
    <citation type="submission" date="2016-01" db="EMBL/GenBank/DDBJ databases">
        <title>Amycolatopsis coloradensis genome sequencing and assembly.</title>
        <authorList>
            <person name="Mayilraj S."/>
        </authorList>
    </citation>
    <scope>NUCLEOTIDE SEQUENCE [LARGE SCALE GENOMIC DNA]</scope>
    <source>
        <strain evidence="2 3">DSM 44225</strain>
    </source>
</reference>
<dbReference type="PANTHER" id="PTHR39168:SF1">
    <property type="entry name" value="TRANSCRIPTIONAL REGULATORY PROTEIN"/>
    <property type="match status" value="1"/>
</dbReference>
<dbReference type="Gene3D" id="1.10.10.10">
    <property type="entry name" value="Winged helix-like DNA-binding domain superfamily/Winged helix DNA-binding domain"/>
    <property type="match status" value="1"/>
</dbReference>
<dbReference type="InterPro" id="IPR036388">
    <property type="entry name" value="WH-like_DNA-bd_sf"/>
</dbReference>
<dbReference type="RefSeq" id="WP_076167669.1">
    <property type="nucleotide sequence ID" value="NZ_JBEZVB010000032.1"/>
</dbReference>
<dbReference type="PANTHER" id="PTHR39168">
    <property type="entry name" value="TRANSCRIPTIONAL REGULATOR-RELATED"/>
    <property type="match status" value="1"/>
</dbReference>
<dbReference type="PROSITE" id="PS50987">
    <property type="entry name" value="HTH_ARSR_2"/>
    <property type="match status" value="1"/>
</dbReference>
<dbReference type="SUPFAM" id="SSF46785">
    <property type="entry name" value="Winged helix' DNA-binding domain"/>
    <property type="match status" value="1"/>
</dbReference>
<accession>A0A1R0KFR8</accession>
<dbReference type="GO" id="GO:0003677">
    <property type="term" value="F:DNA binding"/>
    <property type="evidence" value="ECO:0007669"/>
    <property type="project" value="TreeGrafter"/>
</dbReference>
<dbReference type="GO" id="GO:0003700">
    <property type="term" value="F:DNA-binding transcription factor activity"/>
    <property type="evidence" value="ECO:0007669"/>
    <property type="project" value="InterPro"/>
</dbReference>
<dbReference type="InterPro" id="IPR011991">
    <property type="entry name" value="ArsR-like_HTH"/>
</dbReference>
<dbReference type="AlphaFoldDB" id="A0A1R0KFR8"/>
<dbReference type="GO" id="GO:0097063">
    <property type="term" value="F:cadmium ion sensor activity"/>
    <property type="evidence" value="ECO:0007669"/>
    <property type="project" value="TreeGrafter"/>
</dbReference>
<dbReference type="InterPro" id="IPR052543">
    <property type="entry name" value="HTH_Metal-responsive_Reg"/>
</dbReference>
<dbReference type="OrthoDB" id="3232131at2"/>
<dbReference type="NCBIfam" id="NF033788">
    <property type="entry name" value="HTH_metalloreg"/>
    <property type="match status" value="1"/>
</dbReference>
<keyword evidence="3" id="KW-1185">Reference proteome</keyword>
<dbReference type="Pfam" id="PF12840">
    <property type="entry name" value="HTH_20"/>
    <property type="match status" value="1"/>
</dbReference>
<dbReference type="EMBL" id="MQUQ01000027">
    <property type="protein sequence ID" value="OLZ44287.1"/>
    <property type="molecule type" value="Genomic_DNA"/>
</dbReference>
<dbReference type="GO" id="GO:0032791">
    <property type="term" value="F:lead ion binding"/>
    <property type="evidence" value="ECO:0007669"/>
    <property type="project" value="TreeGrafter"/>
</dbReference>
<evidence type="ECO:0000313" key="3">
    <source>
        <dbReference type="Proteomes" id="UP000187486"/>
    </source>
</evidence>
<feature type="domain" description="HTH arsR-type" evidence="1">
    <location>
        <begin position="7"/>
        <end position="102"/>
    </location>
</feature>
<dbReference type="GO" id="GO:0046686">
    <property type="term" value="P:response to cadmium ion"/>
    <property type="evidence" value="ECO:0007669"/>
    <property type="project" value="TreeGrafter"/>
</dbReference>
<dbReference type="STRING" id="76021.BS329_37055"/>